<evidence type="ECO:0000313" key="3">
    <source>
        <dbReference type="Proteomes" id="UP000594454"/>
    </source>
</evidence>
<keyword evidence="3" id="KW-1185">Reference proteome</keyword>
<feature type="compositionally biased region" description="Polar residues" evidence="1">
    <location>
        <begin position="61"/>
        <end position="79"/>
    </location>
</feature>
<dbReference type="EMBL" id="LR899009">
    <property type="protein sequence ID" value="CAD7078318.1"/>
    <property type="molecule type" value="Genomic_DNA"/>
</dbReference>
<protein>
    <submittedName>
        <fullName evidence="2">Uncharacterized protein</fullName>
    </submittedName>
</protein>
<organism evidence="2 3">
    <name type="scientific">Hermetia illucens</name>
    <name type="common">Black soldier fly</name>
    <dbReference type="NCBI Taxonomy" id="343691"/>
    <lineage>
        <taxon>Eukaryota</taxon>
        <taxon>Metazoa</taxon>
        <taxon>Ecdysozoa</taxon>
        <taxon>Arthropoda</taxon>
        <taxon>Hexapoda</taxon>
        <taxon>Insecta</taxon>
        <taxon>Pterygota</taxon>
        <taxon>Neoptera</taxon>
        <taxon>Endopterygota</taxon>
        <taxon>Diptera</taxon>
        <taxon>Brachycera</taxon>
        <taxon>Stratiomyomorpha</taxon>
        <taxon>Stratiomyidae</taxon>
        <taxon>Hermetiinae</taxon>
        <taxon>Hermetia</taxon>
    </lineage>
</organism>
<dbReference type="InParanoid" id="A0A7R8YM97"/>
<evidence type="ECO:0000313" key="2">
    <source>
        <dbReference type="EMBL" id="CAD7078318.1"/>
    </source>
</evidence>
<evidence type="ECO:0000256" key="1">
    <source>
        <dbReference type="SAM" id="MobiDB-lite"/>
    </source>
</evidence>
<sequence length="98" mass="11214">MLFALSAQQKEQIATVNKIINDLCNTVKSLKLITRAAFPDKKWEKEKLAPTPKQHVLASQRLISTPSPKGSSPITQVRKQTFFHRDQLVRNRPPQPRQ</sequence>
<dbReference type="AlphaFoldDB" id="A0A7R8YM97"/>
<reference evidence="2 3" key="1">
    <citation type="submission" date="2020-11" db="EMBL/GenBank/DDBJ databases">
        <authorList>
            <person name="Wallbank WR R."/>
            <person name="Pardo Diaz C."/>
            <person name="Kozak K."/>
            <person name="Martin S."/>
            <person name="Jiggins C."/>
            <person name="Moest M."/>
            <person name="Warren A I."/>
            <person name="Generalovic N T."/>
            <person name="Byers J.R.P. K."/>
            <person name="Montejo-Kovacevich G."/>
            <person name="Yen C E."/>
        </authorList>
    </citation>
    <scope>NUCLEOTIDE SEQUENCE [LARGE SCALE GENOMIC DNA]</scope>
</reference>
<name>A0A7R8YM97_HERIL</name>
<proteinExistence type="predicted"/>
<accession>A0A7R8YM97</accession>
<gene>
    <name evidence="2" type="ORF">HERILL_LOCUS1591</name>
</gene>
<feature type="region of interest" description="Disordered" evidence="1">
    <location>
        <begin position="44"/>
        <end position="98"/>
    </location>
</feature>
<dbReference type="Proteomes" id="UP000594454">
    <property type="component" value="Chromosome 1"/>
</dbReference>